<keyword evidence="4" id="KW-1185">Reference proteome</keyword>
<sequence>MDLFPDRALVRLRSRVHGTYLYADDGGVGVSLSGRRETLNTVWLVHRVQSRRTSYLLLHSAAYGRYLGFSPEHFNFTGHGVVQCRYFDDPDQDDIFWTAIRYWGDDMFLVNLGYGPWQMLWMVEAIPSRAGPPTSSTPDSGEHTCFVPMQQDPPVFRRLILYMEGDDYRNIDFQNARALVFEGRSVSQLREVLADRLEEWHPVRVTMCVWAGSYGRLTPLVTDLPFNHETIEVIMFESWSPAAQELVYPDVDA</sequence>
<dbReference type="SUPFAM" id="SSF50405">
    <property type="entry name" value="Actin-crosslinking proteins"/>
    <property type="match status" value="1"/>
</dbReference>
<proteinExistence type="predicted"/>
<dbReference type="EMBL" id="OZ075144">
    <property type="protein sequence ID" value="CAL5044447.1"/>
    <property type="molecule type" value="Genomic_DNA"/>
</dbReference>
<evidence type="ECO:0008006" key="5">
    <source>
        <dbReference type="Google" id="ProtNLM"/>
    </source>
</evidence>
<name>A0ABC9DS13_9POAL</name>
<dbReference type="Proteomes" id="UP001497457">
    <property type="component" value="Chromosome 34rd"/>
</dbReference>
<evidence type="ECO:0000313" key="3">
    <source>
        <dbReference type="EMBL" id="CAL5044447.1"/>
    </source>
</evidence>
<dbReference type="Pfam" id="PF04601">
    <property type="entry name" value="DUF569"/>
    <property type="match status" value="1"/>
</dbReference>
<dbReference type="InterPro" id="IPR054726">
    <property type="entry name" value="Ubiq_DUF569-assoc"/>
</dbReference>
<protein>
    <recommendedName>
        <fullName evidence="5">DUF569 domain-containing protein</fullName>
    </recommendedName>
</protein>
<dbReference type="CDD" id="cd23340">
    <property type="entry name" value="beta-trefoil_FSCN_ACP-like"/>
    <property type="match status" value="1"/>
</dbReference>
<dbReference type="AlphaFoldDB" id="A0ABC9DS13"/>
<feature type="domain" description="DUF569" evidence="1">
    <location>
        <begin position="1"/>
        <end position="88"/>
    </location>
</feature>
<gene>
    <name evidence="3" type="ORF">URODEC1_LOCUS88291</name>
</gene>
<dbReference type="PANTHER" id="PTHR31205:SF3">
    <property type="entry name" value="OS06G0161100 PROTEIN"/>
    <property type="match status" value="1"/>
</dbReference>
<organism evidence="3 4">
    <name type="scientific">Urochloa decumbens</name>
    <dbReference type="NCBI Taxonomy" id="240449"/>
    <lineage>
        <taxon>Eukaryota</taxon>
        <taxon>Viridiplantae</taxon>
        <taxon>Streptophyta</taxon>
        <taxon>Embryophyta</taxon>
        <taxon>Tracheophyta</taxon>
        <taxon>Spermatophyta</taxon>
        <taxon>Magnoliopsida</taxon>
        <taxon>Liliopsida</taxon>
        <taxon>Poales</taxon>
        <taxon>Poaceae</taxon>
        <taxon>PACMAD clade</taxon>
        <taxon>Panicoideae</taxon>
        <taxon>Panicodae</taxon>
        <taxon>Paniceae</taxon>
        <taxon>Melinidinae</taxon>
        <taxon>Urochloa</taxon>
    </lineage>
</organism>
<evidence type="ECO:0000259" key="1">
    <source>
        <dbReference type="Pfam" id="PF04601"/>
    </source>
</evidence>
<reference evidence="3" key="1">
    <citation type="submission" date="2024-10" db="EMBL/GenBank/DDBJ databases">
        <authorList>
            <person name="Ryan C."/>
        </authorList>
    </citation>
    <scope>NUCLEOTIDE SEQUENCE [LARGE SCALE GENOMIC DNA]</scope>
</reference>
<dbReference type="Pfam" id="PF22932">
    <property type="entry name" value="Ubiq_DUF_assoc"/>
    <property type="match status" value="1"/>
</dbReference>
<dbReference type="InterPro" id="IPR008999">
    <property type="entry name" value="Actin-crosslinking"/>
</dbReference>
<feature type="domain" description="DUF569" evidence="2">
    <location>
        <begin position="157"/>
        <end position="236"/>
    </location>
</feature>
<evidence type="ECO:0000313" key="4">
    <source>
        <dbReference type="Proteomes" id="UP001497457"/>
    </source>
</evidence>
<dbReference type="InterPro" id="IPR007679">
    <property type="entry name" value="DUF569"/>
</dbReference>
<accession>A0ABC9DS13</accession>
<evidence type="ECO:0000259" key="2">
    <source>
        <dbReference type="Pfam" id="PF22932"/>
    </source>
</evidence>
<dbReference type="PANTHER" id="PTHR31205">
    <property type="entry name" value="ACTIN CROSS-LINKING PROTEIN (DUF569)"/>
    <property type="match status" value="1"/>
</dbReference>